<reference evidence="3" key="1">
    <citation type="submission" date="2020-05" db="EMBL/GenBank/DDBJ databases">
        <authorList>
            <person name="Chiriac C."/>
            <person name="Salcher M."/>
            <person name="Ghai R."/>
            <person name="Kavagutti S V."/>
        </authorList>
    </citation>
    <scope>NUCLEOTIDE SEQUENCE</scope>
</reference>
<proteinExistence type="predicted"/>
<evidence type="ECO:0000313" key="1">
    <source>
        <dbReference type="EMBL" id="CAB4170383.1"/>
    </source>
</evidence>
<evidence type="ECO:0000313" key="4">
    <source>
        <dbReference type="EMBL" id="CAB4211460.1"/>
    </source>
</evidence>
<dbReference type="EMBL" id="LR798454">
    <property type="protein sequence ID" value="CAB5238559.1"/>
    <property type="molecule type" value="Genomic_DNA"/>
</dbReference>
<dbReference type="EMBL" id="LR796861">
    <property type="protein sequence ID" value="CAB4170383.1"/>
    <property type="molecule type" value="Genomic_DNA"/>
</dbReference>
<accession>A0A6J5RM43</accession>
<evidence type="ECO:0000313" key="5">
    <source>
        <dbReference type="EMBL" id="CAB5238559.1"/>
    </source>
</evidence>
<organism evidence="3">
    <name type="scientific">uncultured Caudovirales phage</name>
    <dbReference type="NCBI Taxonomy" id="2100421"/>
    <lineage>
        <taxon>Viruses</taxon>
        <taxon>Duplodnaviria</taxon>
        <taxon>Heunggongvirae</taxon>
        <taxon>Uroviricota</taxon>
        <taxon>Caudoviricetes</taxon>
        <taxon>Peduoviridae</taxon>
        <taxon>Maltschvirus</taxon>
        <taxon>Maltschvirus maltsch</taxon>
    </lineage>
</organism>
<protein>
    <submittedName>
        <fullName evidence="3">Uncharacterized protein</fullName>
    </submittedName>
</protein>
<dbReference type="EMBL" id="LR797375">
    <property type="protein sequence ID" value="CAB4211460.1"/>
    <property type="molecule type" value="Genomic_DNA"/>
</dbReference>
<gene>
    <name evidence="2" type="ORF">UFOVP1066_9</name>
    <name evidence="3" type="ORF">UFOVP1315_106</name>
    <name evidence="4" type="ORF">UFOVP1421_67</name>
    <name evidence="5" type="ORF">UFOVP1525_77</name>
    <name evidence="1" type="ORF">UFOVP909_40</name>
</gene>
<evidence type="ECO:0000313" key="2">
    <source>
        <dbReference type="EMBL" id="CAB4181113.1"/>
    </source>
</evidence>
<dbReference type="Pfam" id="PF20025">
    <property type="entry name" value="DUF6433"/>
    <property type="match status" value="1"/>
</dbReference>
<dbReference type="EMBL" id="LR797019">
    <property type="protein sequence ID" value="CAB4181113.1"/>
    <property type="molecule type" value="Genomic_DNA"/>
</dbReference>
<evidence type="ECO:0000313" key="3">
    <source>
        <dbReference type="EMBL" id="CAB4198473.1"/>
    </source>
</evidence>
<sequence>MKQYVTEMLKEINDDPKTIEKHKNEFLLKVLFAHNFLPSHKMLLPEGEPPFKPADQPVGMCDTNLFLEAKKMYVFIRQDLKPVKREGLFIGLLEGIHPTEAAILIAVKDQKLQKLYPKITWKLVADAGIIPAVAQWKEKTATK</sequence>
<dbReference type="EMBL" id="LR797272">
    <property type="protein sequence ID" value="CAB4198473.1"/>
    <property type="molecule type" value="Genomic_DNA"/>
</dbReference>
<dbReference type="InterPro" id="IPR045491">
    <property type="entry name" value="DUF6433"/>
</dbReference>
<name>A0A6J5RM43_9CAUD</name>